<gene>
    <name evidence="1" type="ORF">TRIHO_33170</name>
</gene>
<reference evidence="1 2" key="1">
    <citation type="submission" date="2015-12" db="EMBL/GenBank/DDBJ databases">
        <title>Genome sequence of the marine Rhodobacteraceae strain O3.65, Candidatus Tritonibacter horizontis.</title>
        <authorList>
            <person name="Poehlein A."/>
            <person name="Giebel H.A."/>
            <person name="Voget S."/>
            <person name="Brinkhoff T."/>
        </authorList>
    </citation>
    <scope>NUCLEOTIDE SEQUENCE [LARGE SCALE GENOMIC DNA]</scope>
    <source>
        <strain evidence="1 2">O3.65</strain>
    </source>
</reference>
<keyword evidence="2" id="KW-1185">Reference proteome</keyword>
<dbReference type="AlphaFoldDB" id="A0A132BUA2"/>
<organism evidence="1 2">
    <name type="scientific">Tritonibacter horizontis</name>
    <dbReference type="NCBI Taxonomy" id="1768241"/>
    <lineage>
        <taxon>Bacteria</taxon>
        <taxon>Pseudomonadati</taxon>
        <taxon>Pseudomonadota</taxon>
        <taxon>Alphaproteobacteria</taxon>
        <taxon>Rhodobacterales</taxon>
        <taxon>Paracoccaceae</taxon>
        <taxon>Tritonibacter</taxon>
    </lineage>
</organism>
<sequence>MTLQPAHLRPVDSVDLPTYPISASDRLDSHFFLQWNLKRWRGSEFRRHGYADPEVGWFGRELFEISQDETPVGTLPGDDEALAFLLRMPIVRWKELKAREVNPLHGWRPVLCDNGQTRLAHPVVTEVALAALGSKKRNDSKNADDRMRKRLGTIVGHLTNSLTGGARMAQSDEVVNQISDWIEQSYPGGSATLKRVKEAVNDLSSRH</sequence>
<dbReference type="OrthoDB" id="7828060at2"/>
<dbReference type="PATRIC" id="fig|1768241.3.peg.3465"/>
<comment type="caution">
    <text evidence="1">The sequence shown here is derived from an EMBL/GenBank/DDBJ whole genome shotgun (WGS) entry which is preliminary data.</text>
</comment>
<dbReference type="Proteomes" id="UP000068382">
    <property type="component" value="Unassembled WGS sequence"/>
</dbReference>
<accession>A0A132BUA2</accession>
<evidence type="ECO:0000313" key="1">
    <source>
        <dbReference type="EMBL" id="KUP91786.1"/>
    </source>
</evidence>
<protein>
    <submittedName>
        <fullName evidence="1">Uncharacterized protein</fullName>
    </submittedName>
</protein>
<name>A0A132BUA2_9RHOB</name>
<dbReference type="RefSeq" id="WP_082705175.1">
    <property type="nucleotide sequence ID" value="NZ_LPUY01000087.1"/>
</dbReference>
<evidence type="ECO:0000313" key="2">
    <source>
        <dbReference type="Proteomes" id="UP000068382"/>
    </source>
</evidence>
<dbReference type="EMBL" id="LPUY01000087">
    <property type="protein sequence ID" value="KUP91786.1"/>
    <property type="molecule type" value="Genomic_DNA"/>
</dbReference>
<proteinExistence type="predicted"/>